<feature type="transmembrane region" description="Helical" evidence="6">
    <location>
        <begin position="29"/>
        <end position="47"/>
    </location>
</feature>
<dbReference type="Pfam" id="PF09678">
    <property type="entry name" value="Caa3_CtaG"/>
    <property type="match status" value="1"/>
</dbReference>
<sequence>MVLFLPIAAEWAGLLVLLFWVLRSAPAGALRIGPTLGAALLLVIGMAPQLDDYARHSVLLHALQSGVIHQIVPVILAVLGFRPGARVFARLGSEAADRVVVALGLGHIVMAFLWVWPPLHLPLMQSAVLYSAMKWAMALTGLLFWCAIPARVGRRIPVLLTALPQAAVGLLLVVLPPLYPMICITMPNSILPLDWMLALDATADQSAGGAVLLLVALVCPRGSRNVAGATNADLAVRR</sequence>
<dbReference type="GO" id="GO:0005886">
    <property type="term" value="C:plasma membrane"/>
    <property type="evidence" value="ECO:0007669"/>
    <property type="project" value="UniProtKB-SubCell"/>
</dbReference>
<evidence type="ECO:0000256" key="3">
    <source>
        <dbReference type="ARBA" id="ARBA00022692"/>
    </source>
</evidence>
<keyword evidence="7" id="KW-0614">Plasmid</keyword>
<protein>
    <submittedName>
        <fullName evidence="7">Cytochrome c oxidase assembly protein</fullName>
    </submittedName>
</protein>
<feature type="transmembrane region" description="Helical" evidence="6">
    <location>
        <begin position="128"/>
        <end position="146"/>
    </location>
</feature>
<keyword evidence="2" id="KW-1003">Cell membrane</keyword>
<feature type="transmembrane region" description="Helical" evidence="6">
    <location>
        <begin position="158"/>
        <end position="179"/>
    </location>
</feature>
<evidence type="ECO:0000256" key="2">
    <source>
        <dbReference type="ARBA" id="ARBA00022475"/>
    </source>
</evidence>
<evidence type="ECO:0000256" key="5">
    <source>
        <dbReference type="ARBA" id="ARBA00023136"/>
    </source>
</evidence>
<evidence type="ECO:0000313" key="8">
    <source>
        <dbReference type="Proteomes" id="UP000679352"/>
    </source>
</evidence>
<keyword evidence="5 6" id="KW-0472">Membrane</keyword>
<dbReference type="Proteomes" id="UP000679352">
    <property type="component" value="Plasmid p3"/>
</dbReference>
<evidence type="ECO:0000256" key="1">
    <source>
        <dbReference type="ARBA" id="ARBA00004651"/>
    </source>
</evidence>
<evidence type="ECO:0000256" key="4">
    <source>
        <dbReference type="ARBA" id="ARBA00022989"/>
    </source>
</evidence>
<dbReference type="EMBL" id="CP076364">
    <property type="protein sequence ID" value="QWK92848.1"/>
    <property type="molecule type" value="Genomic_DNA"/>
</dbReference>
<keyword evidence="4 6" id="KW-1133">Transmembrane helix</keyword>
<keyword evidence="3 6" id="KW-0812">Transmembrane</keyword>
<feature type="transmembrane region" description="Helical" evidence="6">
    <location>
        <begin position="6"/>
        <end position="22"/>
    </location>
</feature>
<evidence type="ECO:0000313" key="7">
    <source>
        <dbReference type="EMBL" id="QWK92848.1"/>
    </source>
</evidence>
<name>A0A975PC02_9RHOB</name>
<geneLocation type="plasmid" evidence="7 8">
    <name>p3</name>
</geneLocation>
<dbReference type="InterPro" id="IPR019108">
    <property type="entry name" value="Caa3_assmbl_CtaG-rel"/>
</dbReference>
<dbReference type="AlphaFoldDB" id="A0A975PC02"/>
<comment type="subcellular location">
    <subcellularLocation>
        <location evidence="1">Cell membrane</location>
        <topology evidence="1">Multi-pass membrane protein</topology>
    </subcellularLocation>
</comment>
<dbReference type="RefSeq" id="WP_215507593.1">
    <property type="nucleotide sequence ID" value="NZ_CP076364.1"/>
</dbReference>
<evidence type="ECO:0000256" key="6">
    <source>
        <dbReference type="SAM" id="Phobius"/>
    </source>
</evidence>
<dbReference type="KEGG" id="gfu:KM031_20735"/>
<proteinExistence type="predicted"/>
<organism evidence="7 8">
    <name type="scientific">Gemmobacter fulvus</name>
    <dbReference type="NCBI Taxonomy" id="2840474"/>
    <lineage>
        <taxon>Bacteria</taxon>
        <taxon>Pseudomonadati</taxon>
        <taxon>Pseudomonadota</taxon>
        <taxon>Alphaproteobacteria</taxon>
        <taxon>Rhodobacterales</taxon>
        <taxon>Paracoccaceae</taxon>
        <taxon>Gemmobacter</taxon>
    </lineage>
</organism>
<accession>A0A975PC02</accession>
<gene>
    <name evidence="7" type="ORF">KM031_20735</name>
</gene>
<reference evidence="7" key="1">
    <citation type="submission" date="2021-06" db="EMBL/GenBank/DDBJ databases">
        <authorList>
            <person name="Lee C.-S."/>
            <person name="Jin L."/>
        </authorList>
    </citation>
    <scope>NUCLEOTIDE SEQUENCE</scope>
    <source>
        <strain evidence="7">Con5</strain>
        <plasmid evidence="7">p3</plasmid>
    </source>
</reference>
<feature type="transmembrane region" description="Helical" evidence="6">
    <location>
        <begin position="59"/>
        <end position="79"/>
    </location>
</feature>
<keyword evidence="8" id="KW-1185">Reference proteome</keyword>
<feature type="transmembrane region" description="Helical" evidence="6">
    <location>
        <begin position="99"/>
        <end position="116"/>
    </location>
</feature>